<organism evidence="1 2">
    <name type="scientific">Candidatus Phocaeicola faecigallinarum</name>
    <dbReference type="NCBI Taxonomy" id="2838732"/>
    <lineage>
        <taxon>Bacteria</taxon>
        <taxon>Pseudomonadati</taxon>
        <taxon>Bacteroidota</taxon>
        <taxon>Bacteroidia</taxon>
        <taxon>Bacteroidales</taxon>
        <taxon>Bacteroidaceae</taxon>
        <taxon>Phocaeicola</taxon>
    </lineage>
</organism>
<dbReference type="GO" id="GO:0004553">
    <property type="term" value="F:hydrolase activity, hydrolyzing O-glycosyl compounds"/>
    <property type="evidence" value="ECO:0007669"/>
    <property type="project" value="UniProtKB-ARBA"/>
</dbReference>
<dbReference type="PROSITE" id="PS51257">
    <property type="entry name" value="PROKAR_LIPOPROTEIN"/>
    <property type="match status" value="1"/>
</dbReference>
<dbReference type="SUPFAM" id="SSF49899">
    <property type="entry name" value="Concanavalin A-like lectins/glucanases"/>
    <property type="match status" value="1"/>
</dbReference>
<proteinExistence type="predicted"/>
<accession>A0A948TB28</accession>
<name>A0A948TB28_9BACT</name>
<dbReference type="GO" id="GO:0005975">
    <property type="term" value="P:carbohydrate metabolic process"/>
    <property type="evidence" value="ECO:0007669"/>
    <property type="project" value="UniProtKB-ARBA"/>
</dbReference>
<evidence type="ECO:0000313" key="1">
    <source>
        <dbReference type="EMBL" id="MBU3837738.1"/>
    </source>
</evidence>
<dbReference type="PANTHER" id="PTHR35332">
    <property type="entry name" value="REGULATION OF ENOLASE PROTEIN 1"/>
    <property type="match status" value="1"/>
</dbReference>
<comment type="caution">
    <text evidence="1">The sequence shown here is derived from an EMBL/GenBank/DDBJ whole genome shotgun (WGS) entry which is preliminary data.</text>
</comment>
<dbReference type="Pfam" id="PF07081">
    <property type="entry name" value="DUF1349"/>
    <property type="match status" value="1"/>
</dbReference>
<sequence>MRNLLFMTLACLMMQSCDNGNGSQSVAELDNVEVKCRNLQYSKALNFNDEMLKEDGDILRITAGEQTDLFCDPKGIATNTTAPVLLTPVDNTKPFTFTAKVEPQFTEAGTYSAGAIMAYVDKMHWQKLCFEQDEDGNHRIVTVRTIEISDDNNHERVDSAAVYLRFSSDTQVIGSYYSEDGKNWHLVRIYKNEFPDELYLSISAQSPKDKSHTCLFSETTLEYRPVANFRKGNF</sequence>
<dbReference type="Gene3D" id="2.60.120.200">
    <property type="match status" value="1"/>
</dbReference>
<gene>
    <name evidence="1" type="ORF">H9777_05365</name>
</gene>
<protein>
    <submittedName>
        <fullName evidence="1">DUF1349 domain-containing protein</fullName>
    </submittedName>
</protein>
<dbReference type="Proteomes" id="UP000783796">
    <property type="component" value="Unassembled WGS sequence"/>
</dbReference>
<dbReference type="PANTHER" id="PTHR35332:SF2">
    <property type="entry name" value="REGULATION OF ENOLASE PROTEIN 1"/>
    <property type="match status" value="1"/>
</dbReference>
<reference evidence="1" key="2">
    <citation type="submission" date="2021-04" db="EMBL/GenBank/DDBJ databases">
        <authorList>
            <person name="Gilroy R."/>
        </authorList>
    </citation>
    <scope>NUCLEOTIDE SEQUENCE</scope>
    <source>
        <strain evidence="1">G4-2901</strain>
    </source>
</reference>
<reference evidence="1" key="1">
    <citation type="journal article" date="2021" name="PeerJ">
        <title>Extensive microbial diversity within the chicken gut microbiome revealed by metagenomics and culture.</title>
        <authorList>
            <person name="Gilroy R."/>
            <person name="Ravi A."/>
            <person name="Getino M."/>
            <person name="Pursley I."/>
            <person name="Horton D.L."/>
            <person name="Alikhan N.F."/>
            <person name="Baker D."/>
            <person name="Gharbi K."/>
            <person name="Hall N."/>
            <person name="Watson M."/>
            <person name="Adriaenssens E.M."/>
            <person name="Foster-Nyarko E."/>
            <person name="Jarju S."/>
            <person name="Secka A."/>
            <person name="Antonio M."/>
            <person name="Oren A."/>
            <person name="Chaudhuri R.R."/>
            <person name="La Ragione R."/>
            <person name="Hildebrand F."/>
            <person name="Pallen M.J."/>
        </authorList>
    </citation>
    <scope>NUCLEOTIDE SEQUENCE</scope>
    <source>
        <strain evidence="1">G4-2901</strain>
    </source>
</reference>
<dbReference type="InterPro" id="IPR009784">
    <property type="entry name" value="DUF1349"/>
</dbReference>
<evidence type="ECO:0000313" key="2">
    <source>
        <dbReference type="Proteomes" id="UP000783796"/>
    </source>
</evidence>
<dbReference type="EMBL" id="JAHLFW010000048">
    <property type="protein sequence ID" value="MBU3837738.1"/>
    <property type="molecule type" value="Genomic_DNA"/>
</dbReference>
<dbReference type="AlphaFoldDB" id="A0A948TB28"/>
<dbReference type="InterPro" id="IPR013320">
    <property type="entry name" value="ConA-like_dom_sf"/>
</dbReference>